<dbReference type="EMBL" id="NEXD01000043">
    <property type="protein sequence ID" value="PSN85159.1"/>
    <property type="molecule type" value="Genomic_DNA"/>
</dbReference>
<comment type="caution">
    <text evidence="2">The sequence shown here is derived from an EMBL/GenBank/DDBJ whole genome shotgun (WGS) entry which is preliminary data.</text>
</comment>
<evidence type="ECO:0000313" key="3">
    <source>
        <dbReference type="Proteomes" id="UP000240569"/>
    </source>
</evidence>
<organism evidence="2 3">
    <name type="scientific">Candidatus Marsarchaeota G1 archaeon BE_D</name>
    <dbReference type="NCBI Taxonomy" id="1978156"/>
    <lineage>
        <taxon>Archaea</taxon>
        <taxon>Candidatus Marsarchaeota</taxon>
        <taxon>Candidatus Marsarchaeota group 1</taxon>
    </lineage>
</organism>
<dbReference type="AlphaFoldDB" id="A0A2R6AFP9"/>
<keyword evidence="1" id="KW-1133">Transmembrane helix</keyword>
<reference evidence="2 3" key="1">
    <citation type="submission" date="2017-04" db="EMBL/GenBank/DDBJ databases">
        <title>Novel microbial lineages endemic to geothermal iron-oxide mats fill important gaps in the evolutionary history of Archaea.</title>
        <authorList>
            <person name="Jay Z.J."/>
            <person name="Beam J.P."/>
            <person name="Dlakic M."/>
            <person name="Rusch D.B."/>
            <person name="Kozubal M.A."/>
            <person name="Inskeep W.P."/>
        </authorList>
    </citation>
    <scope>NUCLEOTIDE SEQUENCE [LARGE SCALE GENOMIC DNA]</scope>
    <source>
        <strain evidence="2">BE_D</strain>
    </source>
</reference>
<accession>A0A2R6AFP9</accession>
<feature type="transmembrane region" description="Helical" evidence="1">
    <location>
        <begin position="77"/>
        <end position="98"/>
    </location>
</feature>
<proteinExistence type="predicted"/>
<dbReference type="Proteomes" id="UP000240569">
    <property type="component" value="Unassembled WGS sequence"/>
</dbReference>
<feature type="transmembrane region" description="Helical" evidence="1">
    <location>
        <begin position="105"/>
        <end position="125"/>
    </location>
</feature>
<name>A0A2R6AFP9_9ARCH</name>
<feature type="transmembrane region" description="Helical" evidence="1">
    <location>
        <begin position="137"/>
        <end position="158"/>
    </location>
</feature>
<protein>
    <submittedName>
        <fullName evidence="2">Uncharacterized protein</fullName>
    </submittedName>
</protein>
<evidence type="ECO:0000313" key="2">
    <source>
        <dbReference type="EMBL" id="PSN85159.1"/>
    </source>
</evidence>
<keyword evidence="1" id="KW-0472">Membrane</keyword>
<keyword evidence="1" id="KW-0812">Transmembrane</keyword>
<sequence length="203" mass="21793">MGRRLLVVLSLLTLLVPWEVILYTLRAQSEPTLQQVTLTWNVVWVSLRAANTPQVGHVFTLSSATNTRQASEQILLAYSYVVDAAKLILLAAGALLITLTRRVKIGGVLMLCAPAIAIISYAAQLAMSPSNAGNNQLGLIVIPIGLTLSALVGILATMRANSDSSSKYETHRKRRGCWAGFGDCSITWARGGTCTQTTSSRAH</sequence>
<evidence type="ECO:0000256" key="1">
    <source>
        <dbReference type="SAM" id="Phobius"/>
    </source>
</evidence>
<gene>
    <name evidence="2" type="ORF">B9Q02_07500</name>
</gene>